<reference evidence="1 2" key="1">
    <citation type="submission" date="2019-09" db="EMBL/GenBank/DDBJ databases">
        <title>Draft genome of the ectomycorrhizal ascomycete Sphaerosporella brunnea.</title>
        <authorList>
            <consortium name="DOE Joint Genome Institute"/>
            <person name="Benucci G.M."/>
            <person name="Marozzi G."/>
            <person name="Antonielli L."/>
            <person name="Sanchez S."/>
            <person name="Marco P."/>
            <person name="Wang X."/>
            <person name="Falini L.B."/>
            <person name="Barry K."/>
            <person name="Haridas S."/>
            <person name="Lipzen A."/>
            <person name="Labutti K."/>
            <person name="Grigoriev I.V."/>
            <person name="Murat C."/>
            <person name="Martin F."/>
            <person name="Albertini E."/>
            <person name="Donnini D."/>
            <person name="Bonito G."/>
        </authorList>
    </citation>
    <scope>NUCLEOTIDE SEQUENCE [LARGE SCALE GENOMIC DNA]</scope>
    <source>
        <strain evidence="1 2">Sb_GMNB300</strain>
    </source>
</reference>
<name>A0A5J5FA55_9PEZI</name>
<dbReference type="InParanoid" id="A0A5J5FA55"/>
<comment type="caution">
    <text evidence="1">The sequence shown here is derived from an EMBL/GenBank/DDBJ whole genome shotgun (WGS) entry which is preliminary data.</text>
</comment>
<evidence type="ECO:0000313" key="2">
    <source>
        <dbReference type="Proteomes" id="UP000326924"/>
    </source>
</evidence>
<protein>
    <submittedName>
        <fullName evidence="1">Uncharacterized protein</fullName>
    </submittedName>
</protein>
<gene>
    <name evidence="1" type="ORF">FN846DRAFT_902370</name>
</gene>
<dbReference type="AlphaFoldDB" id="A0A5J5FA55"/>
<organism evidence="1 2">
    <name type="scientific">Sphaerosporella brunnea</name>
    <dbReference type="NCBI Taxonomy" id="1250544"/>
    <lineage>
        <taxon>Eukaryota</taxon>
        <taxon>Fungi</taxon>
        <taxon>Dikarya</taxon>
        <taxon>Ascomycota</taxon>
        <taxon>Pezizomycotina</taxon>
        <taxon>Pezizomycetes</taxon>
        <taxon>Pezizales</taxon>
        <taxon>Pyronemataceae</taxon>
        <taxon>Sphaerosporella</taxon>
    </lineage>
</organism>
<dbReference type="Proteomes" id="UP000326924">
    <property type="component" value="Unassembled WGS sequence"/>
</dbReference>
<evidence type="ECO:0000313" key="1">
    <source>
        <dbReference type="EMBL" id="KAA8914079.1"/>
    </source>
</evidence>
<accession>A0A5J5FA55</accession>
<dbReference type="EMBL" id="VXIS01000009">
    <property type="protein sequence ID" value="KAA8914079.1"/>
    <property type="molecule type" value="Genomic_DNA"/>
</dbReference>
<keyword evidence="2" id="KW-1185">Reference proteome</keyword>
<sequence length="174" mass="19652">MGPTTHRRVRVIHQCPTKVTLRSGQSAALHRFAARGIPAWHHPIAIPSAVASRELHFRSRLQLTGHHQLACLRGTRIHSISLRISFFILTWVSTFKNATGDRRPSDDSRQLYYLTNEAWLSNSAGHSIQDEPLVDRLIEVNELANNALFKTILVIGYARSGLFAIENRGGHWVF</sequence>
<proteinExistence type="predicted"/>